<dbReference type="InterPro" id="IPR010610">
    <property type="entry name" value="EryCIII-like_C"/>
</dbReference>
<keyword evidence="2" id="KW-0808">Transferase</keyword>
<dbReference type="PANTHER" id="PTHR48050">
    <property type="entry name" value="STEROL 3-BETA-GLUCOSYLTRANSFERASE"/>
    <property type="match status" value="1"/>
</dbReference>
<evidence type="ECO:0000259" key="1">
    <source>
        <dbReference type="Pfam" id="PF06722"/>
    </source>
</evidence>
<dbReference type="EMBL" id="BAAAPL010000001">
    <property type="protein sequence ID" value="GAA1694588.1"/>
    <property type="molecule type" value="Genomic_DNA"/>
</dbReference>
<keyword evidence="3" id="KW-1185">Reference proteome</keyword>
<proteinExistence type="predicted"/>
<name>A0ABN2HWX3_9MICO</name>
<comment type="caution">
    <text evidence="2">The sequence shown here is derived from an EMBL/GenBank/DDBJ whole genome shotgun (WGS) entry which is preliminary data.</text>
</comment>
<dbReference type="PANTHER" id="PTHR48050:SF13">
    <property type="entry name" value="STEROL 3-BETA-GLUCOSYLTRANSFERASE UGT80A2"/>
    <property type="match status" value="1"/>
</dbReference>
<gene>
    <name evidence="2" type="ORF">GCM10009808_09590</name>
</gene>
<accession>A0ABN2HWX3</accession>
<dbReference type="Proteomes" id="UP001501690">
    <property type="component" value="Unassembled WGS sequence"/>
</dbReference>
<evidence type="ECO:0000313" key="2">
    <source>
        <dbReference type="EMBL" id="GAA1694588.1"/>
    </source>
</evidence>
<dbReference type="Pfam" id="PF06722">
    <property type="entry name" value="EryCIII-like_C"/>
    <property type="match status" value="1"/>
</dbReference>
<protein>
    <submittedName>
        <fullName evidence="2">Glycosyl transferase</fullName>
    </submittedName>
</protein>
<organism evidence="2 3">
    <name type="scientific">Microbacterium sediminicola</name>
    <dbReference type="NCBI Taxonomy" id="415210"/>
    <lineage>
        <taxon>Bacteria</taxon>
        <taxon>Bacillati</taxon>
        <taxon>Actinomycetota</taxon>
        <taxon>Actinomycetes</taxon>
        <taxon>Micrococcales</taxon>
        <taxon>Microbacteriaceae</taxon>
        <taxon>Microbacterium</taxon>
    </lineage>
</organism>
<feature type="domain" description="Erythromycin biosynthesis protein CIII-like C-terminal" evidence="1">
    <location>
        <begin position="289"/>
        <end position="403"/>
    </location>
</feature>
<dbReference type="InterPro" id="IPR050426">
    <property type="entry name" value="Glycosyltransferase_28"/>
</dbReference>
<dbReference type="GO" id="GO:0016740">
    <property type="term" value="F:transferase activity"/>
    <property type="evidence" value="ECO:0007669"/>
    <property type="project" value="UniProtKB-KW"/>
</dbReference>
<evidence type="ECO:0000313" key="3">
    <source>
        <dbReference type="Proteomes" id="UP001501690"/>
    </source>
</evidence>
<dbReference type="SUPFAM" id="SSF53756">
    <property type="entry name" value="UDP-Glycosyltransferase/glycogen phosphorylase"/>
    <property type="match status" value="1"/>
</dbReference>
<reference evidence="2 3" key="1">
    <citation type="journal article" date="2019" name="Int. J. Syst. Evol. Microbiol.">
        <title>The Global Catalogue of Microorganisms (GCM) 10K type strain sequencing project: providing services to taxonomists for standard genome sequencing and annotation.</title>
        <authorList>
            <consortium name="The Broad Institute Genomics Platform"/>
            <consortium name="The Broad Institute Genome Sequencing Center for Infectious Disease"/>
            <person name="Wu L."/>
            <person name="Ma J."/>
        </authorList>
    </citation>
    <scope>NUCLEOTIDE SEQUENCE [LARGE SCALE GENOMIC DNA]</scope>
    <source>
        <strain evidence="2 3">JCM 15577</strain>
    </source>
</reference>
<sequence>MDEDHVHTVSRKNRMTTILFCPVTFNLAETTRMIQVARALDAGYDAVFMGYEHDFVHLITDAGFRYIACEPAWTDAERDQAMAYDQGKTLKSPFTEELVTARVSRERELIRELGARAVVTGSNLTSFIAARAEGVPLFFPVPFALTQPQVAQTPHLWMVQGRSRLARAADRVATSLFRWFYNTAPIAPKAFATVARANGVAPLKTIGSLITADYNLLTEMPWELDGFTLPSTFHRVGPIFANIDAPLPPIVEELAARDIPLVYLALGSSGNRDLALRCARALGTLPVNVIAPIRQYVTDADDLPANVHVTDLLPAPKLGGYVDAAVIHGGQGTVQTACATGIPFVGMGLQPEQTWHVRLCEQRGNAISLPPKAAGSAEFLDAVNRVLTDPGIRRAAAEVKDAYVGEDGARASARFIEDTISQA</sequence>
<dbReference type="Gene3D" id="3.40.50.2000">
    <property type="entry name" value="Glycogen Phosphorylase B"/>
    <property type="match status" value="2"/>
</dbReference>